<dbReference type="Gene3D" id="2.40.10.300">
    <property type="entry name" value="Copper resistance protein K"/>
    <property type="match status" value="1"/>
</dbReference>
<sequence length="96" mass="10164">MKNSTSLITLVALIGFVGSVYAGDAAKNQAAATHQLKDGGTLYLFKDGKMAKESKYGKAVYMKKGETLETVDGKKIVASSNEVARLGILISEGHLD</sequence>
<evidence type="ECO:0000313" key="3">
    <source>
        <dbReference type="Proteomes" id="UP000269265"/>
    </source>
</evidence>
<keyword evidence="3" id="KW-1185">Reference proteome</keyword>
<dbReference type="AlphaFoldDB" id="A0A3R8TRZ0"/>
<feature type="signal peptide" evidence="1">
    <location>
        <begin position="1"/>
        <end position="22"/>
    </location>
</feature>
<dbReference type="EMBL" id="RSED01000011">
    <property type="protein sequence ID" value="RRS03500.1"/>
    <property type="molecule type" value="Genomic_DNA"/>
</dbReference>
<protein>
    <submittedName>
        <fullName evidence="2">Copper resistance protein CopK</fullName>
    </submittedName>
</protein>
<dbReference type="RefSeq" id="WP_125244034.1">
    <property type="nucleotide sequence ID" value="NZ_RSED01000011.1"/>
</dbReference>
<evidence type="ECO:0000313" key="2">
    <source>
        <dbReference type="EMBL" id="RRS03500.1"/>
    </source>
</evidence>
<reference evidence="2 3" key="1">
    <citation type="submission" date="2018-12" db="EMBL/GenBank/DDBJ databases">
        <title>The whole draft genome of Aquabacterium sp. SJQ9.</title>
        <authorList>
            <person name="Sun L."/>
            <person name="Gao X."/>
            <person name="Chen W."/>
            <person name="Huang K."/>
        </authorList>
    </citation>
    <scope>NUCLEOTIDE SEQUENCE [LARGE SCALE GENOMIC DNA]</scope>
    <source>
        <strain evidence="2 3">SJQ9</strain>
    </source>
</reference>
<gene>
    <name evidence="2" type="ORF">EIP75_14675</name>
</gene>
<feature type="chain" id="PRO_5018568947" evidence="1">
    <location>
        <begin position="23"/>
        <end position="96"/>
    </location>
</feature>
<dbReference type="GO" id="GO:0046872">
    <property type="term" value="F:metal ion binding"/>
    <property type="evidence" value="ECO:0007669"/>
    <property type="project" value="InterPro"/>
</dbReference>
<dbReference type="InterPro" id="IPR038644">
    <property type="entry name" value="CopK_sf"/>
</dbReference>
<evidence type="ECO:0000256" key="1">
    <source>
        <dbReference type="SAM" id="SignalP"/>
    </source>
</evidence>
<comment type="caution">
    <text evidence="2">The sequence shown here is derived from an EMBL/GenBank/DDBJ whole genome shotgun (WGS) entry which is preliminary data.</text>
</comment>
<accession>A0A3R8TRZ0</accession>
<dbReference type="Proteomes" id="UP000269265">
    <property type="component" value="Unassembled WGS sequence"/>
</dbReference>
<name>A0A3R8TRZ0_9BURK</name>
<organism evidence="2 3">
    <name type="scientific">Aquabacterium soli</name>
    <dbReference type="NCBI Taxonomy" id="2493092"/>
    <lineage>
        <taxon>Bacteria</taxon>
        <taxon>Pseudomonadati</taxon>
        <taxon>Pseudomonadota</taxon>
        <taxon>Betaproteobacteria</taxon>
        <taxon>Burkholderiales</taxon>
        <taxon>Aquabacterium</taxon>
    </lineage>
</organism>
<dbReference type="InterPro" id="IPR021604">
    <property type="entry name" value="CopK"/>
</dbReference>
<proteinExistence type="predicted"/>
<dbReference type="Pfam" id="PF11525">
    <property type="entry name" value="CopK"/>
    <property type="match status" value="1"/>
</dbReference>
<dbReference type="OrthoDB" id="5297628at2"/>
<keyword evidence="1" id="KW-0732">Signal</keyword>